<feature type="chain" id="PRO_5007900192" description="Barwin domain-containing protein" evidence="5">
    <location>
        <begin position="21"/>
        <end position="233"/>
    </location>
</feature>
<dbReference type="Proteomes" id="UP000078561">
    <property type="component" value="Unassembled WGS sequence"/>
</dbReference>
<reference evidence="6" key="1">
    <citation type="submission" date="2016-04" db="EMBL/GenBank/DDBJ databases">
        <authorList>
            <person name="Evans L.H."/>
            <person name="Alamgir A."/>
            <person name="Owens N."/>
            <person name="Weber N.D."/>
            <person name="Virtaneva K."/>
            <person name="Barbian K."/>
            <person name="Babar A."/>
            <person name="Rosenke K."/>
        </authorList>
    </citation>
    <scope>NUCLEOTIDE SEQUENCE [LARGE SCALE GENOMIC DNA]</scope>
    <source>
        <strain evidence="6">CBS 101.48</strain>
    </source>
</reference>
<feature type="compositionally biased region" description="Basic residues" evidence="4">
    <location>
        <begin position="182"/>
        <end position="233"/>
    </location>
</feature>
<feature type="compositionally biased region" description="Low complexity" evidence="4">
    <location>
        <begin position="139"/>
        <end position="152"/>
    </location>
</feature>
<evidence type="ECO:0000256" key="2">
    <source>
        <dbReference type="ARBA" id="ARBA00010421"/>
    </source>
</evidence>
<evidence type="ECO:0000256" key="3">
    <source>
        <dbReference type="ARBA" id="ARBA00022525"/>
    </source>
</evidence>
<evidence type="ECO:0000256" key="1">
    <source>
        <dbReference type="ARBA" id="ARBA00004613"/>
    </source>
</evidence>
<dbReference type="EMBL" id="LT554871">
    <property type="protein sequence ID" value="SAM08038.1"/>
    <property type="molecule type" value="Genomic_DNA"/>
</dbReference>
<protein>
    <recommendedName>
        <fullName evidence="8">Barwin domain-containing protein</fullName>
    </recommendedName>
</protein>
<proteinExistence type="inferred from homology"/>
<keyword evidence="3" id="KW-0964">Secreted</keyword>
<keyword evidence="7" id="KW-1185">Reference proteome</keyword>
<comment type="similarity">
    <text evidence="2">Belongs to the cerato-platanin family.</text>
</comment>
<dbReference type="GO" id="GO:0005576">
    <property type="term" value="C:extracellular region"/>
    <property type="evidence" value="ECO:0007669"/>
    <property type="project" value="UniProtKB-SubCell"/>
</dbReference>
<evidence type="ECO:0000256" key="5">
    <source>
        <dbReference type="SAM" id="SignalP"/>
    </source>
</evidence>
<dbReference type="InterPro" id="IPR036908">
    <property type="entry name" value="RlpA-like_sf"/>
</dbReference>
<dbReference type="InterPro" id="IPR010829">
    <property type="entry name" value="Cerato-platanin"/>
</dbReference>
<accession>A0A168S836</accession>
<feature type="signal peptide" evidence="5">
    <location>
        <begin position="1"/>
        <end position="20"/>
    </location>
</feature>
<feature type="compositionally biased region" description="Basic residues" evidence="4">
    <location>
        <begin position="153"/>
        <end position="167"/>
    </location>
</feature>
<comment type="subcellular location">
    <subcellularLocation>
        <location evidence="1">Secreted</location>
    </subcellularLocation>
</comment>
<sequence>MTALTGLLLLTSIILSPVSAILSGSARITPQDYIGLPPVALANNPPACGMPYATLDLSRITAVQGLNKATDCNKCIKVVNTQDPSKYVYVLAVDLGGSGLDLSIPSFKKLFGQQYDASPASWAEADASHCAGIYSGGSPATTKKPTTPATTTTKKHPRPTTTKKKPHPTTTKKQAHPTTTKKQAHPTTTKKKSHPTTTKKHSKPAHSPKPKPKKHPKKKKSTAGRRKGHKKTH</sequence>
<dbReference type="OrthoDB" id="5561496at2759"/>
<name>A0A168S836_ABSGL</name>
<dbReference type="Gene3D" id="2.40.40.10">
    <property type="entry name" value="RlpA-like domain"/>
    <property type="match status" value="1"/>
</dbReference>
<dbReference type="SUPFAM" id="SSF50685">
    <property type="entry name" value="Barwin-like endoglucanases"/>
    <property type="match status" value="1"/>
</dbReference>
<dbReference type="AlphaFoldDB" id="A0A168S836"/>
<keyword evidence="5" id="KW-0732">Signal</keyword>
<evidence type="ECO:0008006" key="8">
    <source>
        <dbReference type="Google" id="ProtNLM"/>
    </source>
</evidence>
<dbReference type="CDD" id="cd22778">
    <property type="entry name" value="DPBB_CEPL-like"/>
    <property type="match status" value="1"/>
</dbReference>
<evidence type="ECO:0000313" key="7">
    <source>
        <dbReference type="Proteomes" id="UP000078561"/>
    </source>
</evidence>
<feature type="region of interest" description="Disordered" evidence="4">
    <location>
        <begin position="134"/>
        <end position="233"/>
    </location>
</feature>
<dbReference type="OMA" id="SHCAGIY"/>
<gene>
    <name evidence="6" type="primary">ABSGL_13696.1 scaffold 14267</name>
</gene>
<organism evidence="6">
    <name type="scientific">Absidia glauca</name>
    <name type="common">Pin mould</name>
    <dbReference type="NCBI Taxonomy" id="4829"/>
    <lineage>
        <taxon>Eukaryota</taxon>
        <taxon>Fungi</taxon>
        <taxon>Fungi incertae sedis</taxon>
        <taxon>Mucoromycota</taxon>
        <taxon>Mucoromycotina</taxon>
        <taxon>Mucoromycetes</taxon>
        <taxon>Mucorales</taxon>
        <taxon>Cunninghamellaceae</taxon>
        <taxon>Absidia</taxon>
    </lineage>
</organism>
<evidence type="ECO:0000313" key="6">
    <source>
        <dbReference type="EMBL" id="SAM08038.1"/>
    </source>
</evidence>
<evidence type="ECO:0000256" key="4">
    <source>
        <dbReference type="SAM" id="MobiDB-lite"/>
    </source>
</evidence>
<feature type="compositionally biased region" description="Low complexity" evidence="4">
    <location>
        <begin position="168"/>
        <end position="181"/>
    </location>
</feature>
<dbReference type="InParanoid" id="A0A168S836"/>